<sequence length="534" mass="63617">MKKRTHKIDINLYLLKFLFKRVVKKYLFMTLFFMIILLSLIFEIIIMKYISSEKYFDYNPVSMFFKLLLYKTILCSVFVILFSFMITQHFLFDDRQKSILSLEIKSGVGLNNSLLLRCIVIFSFIFFLIISMLVVDSISLIWIPHNLRYIQKAILTKYSFYILLAIMTVAVTFFLLNFVNEYLVYILVGVLSFFTPLSSFFNSLILDSNSNLQNIQSNSTSLNNNSLIYKKLYKLANNLNEDENFNKLFSIDFDIKNLKNFSILQGNLLNDDFMNLVEKKAPEFKEFLSYAHEYYLTKEQHLIKNIDFSNFIFNKNDNIINYDFSYFFNILNSFENNIDNIKYKKFINYFIPFSKEFLVLNSFSKDIFVDSSGTAKLTPYIWKSDINKYANLDEISLYYFISMTFNLLYNYSNNEIIETMLPQNQKGLVNQIKTHLYLNPMLLYNNITYGGMYNLENEQISIINNNTNEFLILRNYYEFNLKTNYENKTNYNILNHNIKNITIFSYEGFYLFIVLIATAILYLNYFRLKRILIE</sequence>
<feature type="transmembrane region" description="Helical" evidence="1">
    <location>
        <begin position="114"/>
        <end position="143"/>
    </location>
</feature>
<protein>
    <submittedName>
        <fullName evidence="2">Uncharacterized protein</fullName>
    </submittedName>
</protein>
<dbReference type="EMBL" id="CP006682">
    <property type="protein sequence ID" value="AHB36012.1"/>
    <property type="molecule type" value="Genomic_DNA"/>
</dbReference>
<dbReference type="Proteomes" id="UP000018550">
    <property type="component" value="Chromosome"/>
</dbReference>
<feature type="transmembrane region" description="Helical" evidence="1">
    <location>
        <begin position="26"/>
        <end position="47"/>
    </location>
</feature>
<gene>
    <name evidence="2" type="ORF">SAPIS_v1c01660</name>
</gene>
<feature type="transmembrane region" description="Helical" evidence="1">
    <location>
        <begin position="67"/>
        <end position="93"/>
    </location>
</feature>
<feature type="transmembrane region" description="Helical" evidence="1">
    <location>
        <begin position="158"/>
        <end position="176"/>
    </location>
</feature>
<evidence type="ECO:0000256" key="1">
    <source>
        <dbReference type="SAM" id="Phobius"/>
    </source>
</evidence>
<dbReference type="AlphaFoldDB" id="V5RH89"/>
<keyword evidence="3" id="KW-1185">Reference proteome</keyword>
<evidence type="ECO:0000313" key="3">
    <source>
        <dbReference type="Proteomes" id="UP000018550"/>
    </source>
</evidence>
<dbReference type="PATRIC" id="fig|1276258.3.peg.160"/>
<dbReference type="STRING" id="1276258.SAPIS_v1c01660"/>
<feature type="transmembrane region" description="Helical" evidence="1">
    <location>
        <begin position="183"/>
        <end position="206"/>
    </location>
</feature>
<dbReference type="HOGENOM" id="CLU_509864_0_0_14"/>
<evidence type="ECO:0000313" key="2">
    <source>
        <dbReference type="EMBL" id="AHB36012.1"/>
    </source>
</evidence>
<keyword evidence="1" id="KW-1133">Transmembrane helix</keyword>
<keyword evidence="1" id="KW-0472">Membrane</keyword>
<organism evidence="2 3">
    <name type="scientific">Spiroplasma apis B31</name>
    <dbReference type="NCBI Taxonomy" id="1276258"/>
    <lineage>
        <taxon>Bacteria</taxon>
        <taxon>Bacillati</taxon>
        <taxon>Mycoplasmatota</taxon>
        <taxon>Mollicutes</taxon>
        <taxon>Entomoplasmatales</taxon>
        <taxon>Spiroplasmataceae</taxon>
        <taxon>Spiroplasma</taxon>
    </lineage>
</organism>
<feature type="transmembrane region" description="Helical" evidence="1">
    <location>
        <begin position="508"/>
        <end position="526"/>
    </location>
</feature>
<accession>V5RH89</accession>
<dbReference type="KEGG" id="sapi:SAPIS_v1c01660"/>
<keyword evidence="1" id="KW-0812">Transmembrane</keyword>
<proteinExistence type="predicted"/>
<name>V5RH89_SPIAP</name>
<reference evidence="2 3" key="1">
    <citation type="journal article" date="2014" name="Genome Announc.">
        <title>Complete Genome Sequence of Spiroplasma apis B31T (ATCC 33834), a Bacterium Associated with May Disease of Honeybees (Apis mellifera).</title>
        <authorList>
            <person name="Ku C."/>
            <person name="Lo W.S."/>
            <person name="Chen L.L."/>
            <person name="Kuo C.H."/>
        </authorList>
    </citation>
    <scope>NUCLEOTIDE SEQUENCE [LARGE SCALE GENOMIC DNA]</scope>
    <source>
        <strain evidence="2">B31</strain>
    </source>
</reference>